<dbReference type="Pfam" id="PF00571">
    <property type="entry name" value="CBS"/>
    <property type="match status" value="2"/>
</dbReference>
<reference evidence="4 5" key="1">
    <citation type="submission" date="2017-05" db="EMBL/GenBank/DDBJ databases">
        <title>Thiocyanate degradation by Thiohalobacter thiocyanaticus FOKN1.</title>
        <authorList>
            <person name="Oshiki M."/>
            <person name="Fukushima T."/>
            <person name="Kawano S."/>
            <person name="Nakagawa J."/>
        </authorList>
    </citation>
    <scope>NUCLEOTIDE SEQUENCE [LARGE SCALE GENOMIC DNA]</scope>
    <source>
        <strain evidence="4 5">FOKN1</strain>
    </source>
</reference>
<dbReference type="SUPFAM" id="SSF54631">
    <property type="entry name" value="CBS-domain pair"/>
    <property type="match status" value="1"/>
</dbReference>
<gene>
    <name evidence="4" type="ORF">FOKN1_0131</name>
</gene>
<dbReference type="InterPro" id="IPR051257">
    <property type="entry name" value="Diverse_CBS-Domain"/>
</dbReference>
<name>A0A1Z4VLQ6_9GAMM</name>
<proteinExistence type="predicted"/>
<feature type="domain" description="CBS" evidence="3">
    <location>
        <begin position="81"/>
        <end position="136"/>
    </location>
</feature>
<dbReference type="Proteomes" id="UP000218765">
    <property type="component" value="Chromosome"/>
</dbReference>
<evidence type="ECO:0000256" key="2">
    <source>
        <dbReference type="PROSITE-ProRule" id="PRU00703"/>
    </source>
</evidence>
<evidence type="ECO:0000259" key="3">
    <source>
        <dbReference type="PROSITE" id="PS51371"/>
    </source>
</evidence>
<dbReference type="PANTHER" id="PTHR43080:SF2">
    <property type="entry name" value="CBS DOMAIN-CONTAINING PROTEIN"/>
    <property type="match status" value="1"/>
</dbReference>
<accession>A0A1Z4VLQ6</accession>
<dbReference type="KEGG" id="ttc:FOKN1_0131"/>
<dbReference type="AlphaFoldDB" id="A0A1Z4VLQ6"/>
<dbReference type="EMBL" id="AP018052">
    <property type="protein sequence ID" value="BAZ92536.1"/>
    <property type="molecule type" value="Genomic_DNA"/>
</dbReference>
<protein>
    <submittedName>
        <fullName evidence="4">Signal transduction protein</fullName>
    </submittedName>
</protein>
<dbReference type="CDD" id="cd04623">
    <property type="entry name" value="CBS_pair_bac_euk"/>
    <property type="match status" value="1"/>
</dbReference>
<evidence type="ECO:0000313" key="4">
    <source>
        <dbReference type="EMBL" id="BAZ92536.1"/>
    </source>
</evidence>
<dbReference type="InterPro" id="IPR046342">
    <property type="entry name" value="CBS_dom_sf"/>
</dbReference>
<dbReference type="PANTHER" id="PTHR43080">
    <property type="entry name" value="CBS DOMAIN-CONTAINING PROTEIN CBSX3, MITOCHONDRIAL"/>
    <property type="match status" value="1"/>
</dbReference>
<keyword evidence="1 2" id="KW-0129">CBS domain</keyword>
<organism evidence="4 5">
    <name type="scientific">Thiohalobacter thiocyanaticus</name>
    <dbReference type="NCBI Taxonomy" id="585455"/>
    <lineage>
        <taxon>Bacteria</taxon>
        <taxon>Pseudomonadati</taxon>
        <taxon>Pseudomonadota</taxon>
        <taxon>Gammaproteobacteria</taxon>
        <taxon>Thiohalobacterales</taxon>
        <taxon>Thiohalobacteraceae</taxon>
        <taxon>Thiohalobacter</taxon>
    </lineage>
</organism>
<evidence type="ECO:0000256" key="1">
    <source>
        <dbReference type="ARBA" id="ARBA00023122"/>
    </source>
</evidence>
<dbReference type="SMART" id="SM00116">
    <property type="entry name" value="CBS"/>
    <property type="match status" value="2"/>
</dbReference>
<evidence type="ECO:0000313" key="5">
    <source>
        <dbReference type="Proteomes" id="UP000218765"/>
    </source>
</evidence>
<feature type="domain" description="CBS" evidence="3">
    <location>
        <begin position="14"/>
        <end position="72"/>
    </location>
</feature>
<keyword evidence="5" id="KW-1185">Reference proteome</keyword>
<dbReference type="PROSITE" id="PS51371">
    <property type="entry name" value="CBS"/>
    <property type="match status" value="2"/>
</dbReference>
<dbReference type="InterPro" id="IPR000644">
    <property type="entry name" value="CBS_dom"/>
</dbReference>
<sequence>MEDFHMETIKQLLQDKGGQVWTILPQASVYDAIYLMSEKEIGSLLVVEDERIVGLISERDYARKVILKGRSSKSTRVSDIMSRSVLYTHGGQTIHEAMAVMTKHRIRHLPALEDGRLIGIVSMGDLVNALIAEQQFIIEQLEHYITG</sequence>
<dbReference type="InterPro" id="IPR044725">
    <property type="entry name" value="CBSX3_CBS_dom"/>
</dbReference>
<dbReference type="Gene3D" id="3.10.580.10">
    <property type="entry name" value="CBS-domain"/>
    <property type="match status" value="1"/>
</dbReference>